<dbReference type="InterPro" id="IPR057727">
    <property type="entry name" value="WCX_dom"/>
</dbReference>
<dbReference type="EMBL" id="CP159989">
    <property type="protein sequence ID" value="XCP83341.1"/>
    <property type="molecule type" value="Genomic_DNA"/>
</dbReference>
<accession>A0AAU8N3S8</accession>
<evidence type="ECO:0000259" key="2">
    <source>
        <dbReference type="Pfam" id="PF25583"/>
    </source>
</evidence>
<sequence length="113" mass="12111">MAASVLSAPGAIHRRRRGAGRDQDAIEAPTAELVLEPTGRWLIEQLPRTRAEILDDGSIRAVVEGRDWDWLRGLVLSAGRHLRSVAPARLARSAREAALAALDAYADGGNPPA</sequence>
<evidence type="ECO:0000313" key="3">
    <source>
        <dbReference type="EMBL" id="XCP83341.1"/>
    </source>
</evidence>
<name>A0AAU8N3S8_9ACTO</name>
<organism evidence="3">
    <name type="scientific">Actinomyces timonensis</name>
    <dbReference type="NCBI Taxonomy" id="1288391"/>
    <lineage>
        <taxon>Bacteria</taxon>
        <taxon>Bacillati</taxon>
        <taxon>Actinomycetota</taxon>
        <taxon>Actinomycetes</taxon>
        <taxon>Actinomycetales</taxon>
        <taxon>Actinomycetaceae</taxon>
        <taxon>Actinomyces</taxon>
    </lineage>
</organism>
<gene>
    <name evidence="3" type="ORF">ABXS69_06150</name>
</gene>
<feature type="region of interest" description="Disordered" evidence="1">
    <location>
        <begin position="1"/>
        <end position="24"/>
    </location>
</feature>
<feature type="domain" description="WCX" evidence="2">
    <location>
        <begin position="28"/>
        <end position="102"/>
    </location>
</feature>
<dbReference type="AlphaFoldDB" id="A0AAU8N3S8"/>
<protein>
    <submittedName>
        <fullName evidence="3">WYL domain-containing protein</fullName>
    </submittedName>
</protein>
<dbReference type="RefSeq" id="WP_366181549.1">
    <property type="nucleotide sequence ID" value="NZ_CP159989.1"/>
</dbReference>
<dbReference type="Pfam" id="PF25583">
    <property type="entry name" value="WCX"/>
    <property type="match status" value="1"/>
</dbReference>
<proteinExistence type="predicted"/>
<evidence type="ECO:0000256" key="1">
    <source>
        <dbReference type="SAM" id="MobiDB-lite"/>
    </source>
</evidence>
<reference evidence="3" key="1">
    <citation type="submission" date="2024-05" db="EMBL/GenBank/DDBJ databases">
        <title>Draft genome assemblies of 36 bacteria isolated from hibernating arctic ground squirrels.</title>
        <authorList>
            <person name="McKee H."/>
            <person name="Mullen L."/>
            <person name="Drown D.M."/>
            <person name="Duddleston K.N."/>
        </authorList>
    </citation>
    <scope>NUCLEOTIDE SEQUENCE</scope>
    <source>
        <strain evidence="3">AR004</strain>
    </source>
</reference>